<name>A0A1V4HJD5_9BACL</name>
<dbReference type="Gene3D" id="1.25.40.10">
    <property type="entry name" value="Tetratricopeptide repeat domain"/>
    <property type="match status" value="2"/>
</dbReference>
<dbReference type="PANTHER" id="PTHR43630:SF2">
    <property type="entry name" value="GLYCOSYLTRANSFERASE"/>
    <property type="match status" value="1"/>
</dbReference>
<comment type="caution">
    <text evidence="3">The sequence shown here is derived from an EMBL/GenBank/DDBJ whole genome shotgun (WGS) entry which is preliminary data.</text>
</comment>
<dbReference type="PANTHER" id="PTHR43630">
    <property type="entry name" value="POLY-BETA-1,6-N-ACETYL-D-GLUCOSAMINE SYNTHASE"/>
    <property type="match status" value="1"/>
</dbReference>
<feature type="domain" description="Glycosyltransferase 2-like" evidence="2">
    <location>
        <begin position="105"/>
        <end position="224"/>
    </location>
</feature>
<reference evidence="4" key="1">
    <citation type="submission" date="2016-07" db="EMBL/GenBank/DDBJ databases">
        <authorList>
            <person name="Florea S."/>
            <person name="Webb J.S."/>
            <person name="Jaromczyk J."/>
            <person name="Schardl C.L."/>
        </authorList>
    </citation>
    <scope>NUCLEOTIDE SEQUENCE [LARGE SCALE GENOMIC DNA]</scope>
    <source>
        <strain evidence="4">CY1</strain>
    </source>
</reference>
<gene>
    <name evidence="3" type="ORF">BC351_25405</name>
</gene>
<evidence type="ECO:0000313" key="4">
    <source>
        <dbReference type="Proteomes" id="UP000190626"/>
    </source>
</evidence>
<dbReference type="InterPro" id="IPR019734">
    <property type="entry name" value="TPR_rpt"/>
</dbReference>
<dbReference type="Pfam" id="PF14559">
    <property type="entry name" value="TPR_19"/>
    <property type="match status" value="1"/>
</dbReference>
<dbReference type="InterPro" id="IPR029044">
    <property type="entry name" value="Nucleotide-diphossugar_trans"/>
</dbReference>
<dbReference type="InterPro" id="IPR011990">
    <property type="entry name" value="TPR-like_helical_dom_sf"/>
</dbReference>
<dbReference type="RefSeq" id="WP_079413750.1">
    <property type="nucleotide sequence ID" value="NZ_MBTG01000013.1"/>
</dbReference>
<dbReference type="SUPFAM" id="SSF53448">
    <property type="entry name" value="Nucleotide-diphospho-sugar transferases"/>
    <property type="match status" value="1"/>
</dbReference>
<accession>A0A1V4HJD5</accession>
<protein>
    <recommendedName>
        <fullName evidence="2">Glycosyltransferase 2-like domain-containing protein</fullName>
    </recommendedName>
</protein>
<dbReference type="Pfam" id="PF00535">
    <property type="entry name" value="Glycos_transf_2"/>
    <property type="match status" value="1"/>
</dbReference>
<keyword evidence="4" id="KW-1185">Reference proteome</keyword>
<dbReference type="EMBL" id="MBTG01000013">
    <property type="protein sequence ID" value="OPH57208.1"/>
    <property type="molecule type" value="Genomic_DNA"/>
</dbReference>
<sequence length="477" mass="54230">MQQRQDVIIELFQQQQFIEAENVLKQAISNNPLDAQLWVMLGEALLLQNQSQAAKRVFDRAWLLDPQAQWVNHIYKRLEQVSAAERREDIDELLRVPKVTVAAAILTQNEAANIAKCIMALQGAVDEILVVDSSTDETRKIASRYPKVKVIPITWEDDFAAARNSGLPHVESDWVIWVDADDVLVPDDIASVREAAGVFHHLDIVPALHVWHLNQVSGTVYHDFSQIRMFPVRRGLRFLGRVHEQIGTSKGIFHNDIYRRAVKIRLQHHGYEPSVMQSRAKFERNLRLLKLMTQEDPENPGHWLYYGRESLGAGEEEQALAALLEAERLGLQTPSFGRMPDVYNFLVQMMTVRKDYSQAETYCLKAIALNPDFPDMHFNLAQVRMKQADALLRLAEGSIKKSLACLPSYRGSVSADYQIGEWKAEVALGELAMRAGKLSKARGIFIKHLNRPNITEGMKSKLTAIESERQRLNEDHA</sequence>
<dbReference type="PROSITE" id="PS50005">
    <property type="entry name" value="TPR"/>
    <property type="match status" value="1"/>
</dbReference>
<dbReference type="AlphaFoldDB" id="A0A1V4HJD5"/>
<dbReference type="Proteomes" id="UP000190626">
    <property type="component" value="Unassembled WGS sequence"/>
</dbReference>
<dbReference type="SMART" id="SM00028">
    <property type="entry name" value="TPR"/>
    <property type="match status" value="2"/>
</dbReference>
<proteinExistence type="predicted"/>
<dbReference type="STRING" id="1469647.BC351_25405"/>
<dbReference type="InterPro" id="IPR001173">
    <property type="entry name" value="Glyco_trans_2-like"/>
</dbReference>
<dbReference type="Gene3D" id="3.90.550.10">
    <property type="entry name" value="Spore Coat Polysaccharide Biosynthesis Protein SpsA, Chain A"/>
    <property type="match status" value="1"/>
</dbReference>
<keyword evidence="1" id="KW-0802">TPR repeat</keyword>
<dbReference type="SUPFAM" id="SSF48452">
    <property type="entry name" value="TPR-like"/>
    <property type="match status" value="1"/>
</dbReference>
<evidence type="ECO:0000313" key="3">
    <source>
        <dbReference type="EMBL" id="OPH57208.1"/>
    </source>
</evidence>
<dbReference type="OrthoDB" id="9815923at2"/>
<feature type="repeat" description="TPR" evidence="1">
    <location>
        <begin position="35"/>
        <end position="68"/>
    </location>
</feature>
<evidence type="ECO:0000259" key="2">
    <source>
        <dbReference type="Pfam" id="PF00535"/>
    </source>
</evidence>
<dbReference type="CDD" id="cd02511">
    <property type="entry name" value="Beta4Glucosyltransferase"/>
    <property type="match status" value="1"/>
</dbReference>
<evidence type="ECO:0000256" key="1">
    <source>
        <dbReference type="PROSITE-ProRule" id="PRU00339"/>
    </source>
</evidence>
<organism evidence="3 4">
    <name type="scientific">Paenibacillus ferrarius</name>
    <dbReference type="NCBI Taxonomy" id="1469647"/>
    <lineage>
        <taxon>Bacteria</taxon>
        <taxon>Bacillati</taxon>
        <taxon>Bacillota</taxon>
        <taxon>Bacilli</taxon>
        <taxon>Bacillales</taxon>
        <taxon>Paenibacillaceae</taxon>
        <taxon>Paenibacillus</taxon>
    </lineage>
</organism>